<dbReference type="AlphaFoldDB" id="A0A1W1WF21"/>
<dbReference type="Proteomes" id="UP000192660">
    <property type="component" value="Unassembled WGS sequence"/>
</dbReference>
<keyword evidence="1" id="KW-0472">Membrane</keyword>
<dbReference type="STRING" id="28034.BFX07_02130"/>
<proteinExistence type="predicted"/>
<sequence>MSIPELLAYSAGLVTAFNPCGVALLPSYLLYLLSGRVNPGHWKWTGGIKAGLLTSFGVVVIFGVASLVLSLIGHILFQIVPIFSLLMALFLIILAIFTWRGSLTFGTIPGTKALSGLQRTFERGSAPAFIAYGLSYGMVSLTCSLPVFMVVVSESLNHPGTSAVTVYGAFALGVATVITGLSTVTAITRSVVERVINQITPMVQKLSAVIMVAAAFYLGWYWLLGPGLSTVFS</sequence>
<gene>
    <name evidence="2" type="ORF">SAMN00768000_1901</name>
</gene>
<feature type="transmembrane region" description="Helical" evidence="1">
    <location>
        <begin position="164"/>
        <end position="185"/>
    </location>
</feature>
<reference evidence="3" key="1">
    <citation type="submission" date="2017-04" db="EMBL/GenBank/DDBJ databases">
        <authorList>
            <person name="Varghese N."/>
            <person name="Submissions S."/>
        </authorList>
    </citation>
    <scope>NUCLEOTIDE SEQUENCE [LARGE SCALE GENOMIC DNA]</scope>
    <source>
        <strain evidence="3">DSM 9293</strain>
    </source>
</reference>
<organism evidence="2 3">
    <name type="scientific">Sulfobacillus thermosulfidooxidans (strain DSM 9293 / VKM B-1269 / AT-1)</name>
    <dbReference type="NCBI Taxonomy" id="929705"/>
    <lineage>
        <taxon>Bacteria</taxon>
        <taxon>Bacillati</taxon>
        <taxon>Bacillota</taxon>
        <taxon>Clostridia</taxon>
        <taxon>Eubacteriales</taxon>
        <taxon>Clostridiales Family XVII. Incertae Sedis</taxon>
        <taxon>Sulfobacillus</taxon>
    </lineage>
</organism>
<name>A0A1W1WF21_SULTA</name>
<evidence type="ECO:0000313" key="2">
    <source>
        <dbReference type="EMBL" id="SMC04887.1"/>
    </source>
</evidence>
<evidence type="ECO:0000313" key="3">
    <source>
        <dbReference type="Proteomes" id="UP000192660"/>
    </source>
</evidence>
<feature type="transmembrane region" description="Helical" evidence="1">
    <location>
        <begin position="206"/>
        <end position="223"/>
    </location>
</feature>
<feature type="transmembrane region" description="Helical" evidence="1">
    <location>
        <begin position="6"/>
        <end position="31"/>
    </location>
</feature>
<feature type="transmembrane region" description="Helical" evidence="1">
    <location>
        <begin position="52"/>
        <end position="73"/>
    </location>
</feature>
<feature type="transmembrane region" description="Helical" evidence="1">
    <location>
        <begin position="129"/>
        <end position="152"/>
    </location>
</feature>
<feature type="transmembrane region" description="Helical" evidence="1">
    <location>
        <begin position="79"/>
        <end position="99"/>
    </location>
</feature>
<evidence type="ECO:0000256" key="1">
    <source>
        <dbReference type="SAM" id="Phobius"/>
    </source>
</evidence>
<keyword evidence="1" id="KW-0812">Transmembrane</keyword>
<dbReference type="EMBL" id="FWWY01000001">
    <property type="protein sequence ID" value="SMC04887.1"/>
    <property type="molecule type" value="Genomic_DNA"/>
</dbReference>
<dbReference type="RefSeq" id="WP_084661395.1">
    <property type="nucleotide sequence ID" value="NZ_FWWY01000001.1"/>
</dbReference>
<dbReference type="OrthoDB" id="5244297at2"/>
<accession>A0A1W1WF21</accession>
<keyword evidence="3" id="KW-1185">Reference proteome</keyword>
<keyword evidence="1" id="KW-1133">Transmembrane helix</keyword>
<protein>
    <submittedName>
        <fullName evidence="2">Cytochrome c biogenesis protein CcdA</fullName>
    </submittedName>
</protein>